<dbReference type="KEGG" id="mpar:F7D14_13145"/>
<evidence type="ECO:0000259" key="1">
    <source>
        <dbReference type="PROSITE" id="PS50404"/>
    </source>
</evidence>
<gene>
    <name evidence="3" type="ORF">F7D14_13145</name>
</gene>
<evidence type="ECO:0000259" key="2">
    <source>
        <dbReference type="PROSITE" id="PS50405"/>
    </source>
</evidence>
<dbReference type="Proteomes" id="UP000422569">
    <property type="component" value="Chromosome"/>
</dbReference>
<dbReference type="GO" id="GO:0016740">
    <property type="term" value="F:transferase activity"/>
    <property type="evidence" value="ECO:0007669"/>
    <property type="project" value="UniProtKB-KW"/>
</dbReference>
<dbReference type="SUPFAM" id="SSF47616">
    <property type="entry name" value="GST C-terminal domain-like"/>
    <property type="match status" value="1"/>
</dbReference>
<dbReference type="InterPro" id="IPR004046">
    <property type="entry name" value="GST_C"/>
</dbReference>
<sequence>MTLKLYGHPFSSYTQKALIALYENDTPFEFRSLEDKQVEAEWIALWPIKRFPLLLDDGRSVAEASVIVEYLDLHYPGRKPLLPRDPLAAIEVRFMDRFFDNYVMAPMQKLVFDRLRPEDARDAFGIAEARRALDTAYGWLNERMKDREWAAGDKFSLADCAAAPALFYADWAHAIADAFAHVKAYRRRLLARPSFARAVDEARPYRPYFPLGAPDRD</sequence>
<dbReference type="SFLD" id="SFLDS00019">
    <property type="entry name" value="Glutathione_Transferase_(cytos"/>
    <property type="match status" value="1"/>
</dbReference>
<dbReference type="CDD" id="cd00299">
    <property type="entry name" value="GST_C_family"/>
    <property type="match status" value="1"/>
</dbReference>
<dbReference type="AlphaFoldDB" id="A0A6B8M9R1"/>
<dbReference type="CDD" id="cd00570">
    <property type="entry name" value="GST_N_family"/>
    <property type="match status" value="1"/>
</dbReference>
<dbReference type="Gene3D" id="1.20.1050.10">
    <property type="match status" value="1"/>
</dbReference>
<keyword evidence="4" id="KW-1185">Reference proteome</keyword>
<dbReference type="PANTHER" id="PTHR44051:SF9">
    <property type="entry name" value="GLUTATHIONE S-TRANSFERASE 1"/>
    <property type="match status" value="1"/>
</dbReference>
<dbReference type="EMBL" id="CP044331">
    <property type="protein sequence ID" value="QGM98329.1"/>
    <property type="molecule type" value="Genomic_DNA"/>
</dbReference>
<dbReference type="InterPro" id="IPR036249">
    <property type="entry name" value="Thioredoxin-like_sf"/>
</dbReference>
<dbReference type="PROSITE" id="PS50404">
    <property type="entry name" value="GST_NTER"/>
    <property type="match status" value="1"/>
</dbReference>
<organism evidence="3 4">
    <name type="scientific">Methylocystis parvus</name>
    <dbReference type="NCBI Taxonomy" id="134"/>
    <lineage>
        <taxon>Bacteria</taxon>
        <taxon>Pseudomonadati</taxon>
        <taxon>Pseudomonadota</taxon>
        <taxon>Alphaproteobacteria</taxon>
        <taxon>Hyphomicrobiales</taxon>
        <taxon>Methylocystaceae</taxon>
        <taxon>Methylocystis</taxon>
    </lineage>
</organism>
<feature type="domain" description="GST N-terminal" evidence="1">
    <location>
        <begin position="1"/>
        <end position="79"/>
    </location>
</feature>
<evidence type="ECO:0000313" key="4">
    <source>
        <dbReference type="Proteomes" id="UP000422569"/>
    </source>
</evidence>
<protein>
    <submittedName>
        <fullName evidence="3">Glutathione S-transferase family protein</fullName>
    </submittedName>
</protein>
<dbReference type="PROSITE" id="PS50405">
    <property type="entry name" value="GST_CTER"/>
    <property type="match status" value="1"/>
</dbReference>
<dbReference type="SFLD" id="SFLDG00358">
    <property type="entry name" value="Main_(cytGST)"/>
    <property type="match status" value="1"/>
</dbReference>
<accession>A0A6B8M9R1</accession>
<dbReference type="InterPro" id="IPR004045">
    <property type="entry name" value="Glutathione_S-Trfase_N"/>
</dbReference>
<evidence type="ECO:0000313" key="3">
    <source>
        <dbReference type="EMBL" id="QGM98329.1"/>
    </source>
</evidence>
<reference evidence="3 4" key="1">
    <citation type="submission" date="2019-09" db="EMBL/GenBank/DDBJ databases">
        <title>Isolation and complete genome sequencing of Methylocystis species.</title>
        <authorList>
            <person name="Rumah B.L."/>
            <person name="Stead C.E."/>
            <person name="Stevens B.C."/>
            <person name="Minton N.P."/>
            <person name="Grosse-Honebrink A."/>
            <person name="Zhang Y."/>
        </authorList>
    </citation>
    <scope>NUCLEOTIDE SEQUENCE [LARGE SCALE GENOMIC DNA]</scope>
    <source>
        <strain evidence="3 4">BRCS2</strain>
    </source>
</reference>
<dbReference type="InterPro" id="IPR040079">
    <property type="entry name" value="Glutathione_S-Trfase"/>
</dbReference>
<name>A0A6B8M9R1_9HYPH</name>
<dbReference type="Pfam" id="PF00043">
    <property type="entry name" value="GST_C"/>
    <property type="match status" value="1"/>
</dbReference>
<dbReference type="Pfam" id="PF13417">
    <property type="entry name" value="GST_N_3"/>
    <property type="match status" value="1"/>
</dbReference>
<dbReference type="PANTHER" id="PTHR44051">
    <property type="entry name" value="GLUTATHIONE S-TRANSFERASE-RELATED"/>
    <property type="match status" value="1"/>
</dbReference>
<dbReference type="RefSeq" id="WP_016917910.1">
    <property type="nucleotide sequence ID" value="NZ_CP044331.1"/>
</dbReference>
<dbReference type="SUPFAM" id="SSF52833">
    <property type="entry name" value="Thioredoxin-like"/>
    <property type="match status" value="1"/>
</dbReference>
<dbReference type="InterPro" id="IPR036282">
    <property type="entry name" value="Glutathione-S-Trfase_C_sf"/>
</dbReference>
<feature type="domain" description="GST C-terminal" evidence="2">
    <location>
        <begin position="85"/>
        <end position="208"/>
    </location>
</feature>
<proteinExistence type="predicted"/>
<dbReference type="InterPro" id="IPR010987">
    <property type="entry name" value="Glutathione-S-Trfase_C-like"/>
</dbReference>
<keyword evidence="3" id="KW-0808">Transferase</keyword>
<dbReference type="Gene3D" id="3.40.30.10">
    <property type="entry name" value="Glutaredoxin"/>
    <property type="match status" value="1"/>
</dbReference>